<gene>
    <name evidence="2" type="ORF">BIW11_14224</name>
</gene>
<protein>
    <submittedName>
        <fullName evidence="2">Uncharacterized protein</fullName>
    </submittedName>
</protein>
<dbReference type="Proteomes" id="UP000192247">
    <property type="component" value="Unassembled WGS sequence"/>
</dbReference>
<organism evidence="2 3">
    <name type="scientific">Tropilaelaps mercedesae</name>
    <dbReference type="NCBI Taxonomy" id="418985"/>
    <lineage>
        <taxon>Eukaryota</taxon>
        <taxon>Metazoa</taxon>
        <taxon>Ecdysozoa</taxon>
        <taxon>Arthropoda</taxon>
        <taxon>Chelicerata</taxon>
        <taxon>Arachnida</taxon>
        <taxon>Acari</taxon>
        <taxon>Parasitiformes</taxon>
        <taxon>Mesostigmata</taxon>
        <taxon>Gamasina</taxon>
        <taxon>Dermanyssoidea</taxon>
        <taxon>Laelapidae</taxon>
        <taxon>Tropilaelaps</taxon>
    </lineage>
</organism>
<accession>A0A1V9WYP9</accession>
<dbReference type="AlphaFoldDB" id="A0A1V9WYP9"/>
<name>A0A1V9WYP9_9ACAR</name>
<dbReference type="InParanoid" id="A0A1V9WYP9"/>
<proteinExistence type="predicted"/>
<feature type="non-terminal residue" evidence="2">
    <location>
        <position position="75"/>
    </location>
</feature>
<evidence type="ECO:0000256" key="1">
    <source>
        <dbReference type="SAM" id="SignalP"/>
    </source>
</evidence>
<feature type="chain" id="PRO_5012258172" evidence="1">
    <location>
        <begin position="24"/>
        <end position="75"/>
    </location>
</feature>
<dbReference type="EMBL" id="MNPL01032880">
    <property type="protein sequence ID" value="OQR66344.1"/>
    <property type="molecule type" value="Genomic_DNA"/>
</dbReference>
<dbReference type="OrthoDB" id="10633454at2759"/>
<keyword evidence="1" id="KW-0732">Signal</keyword>
<feature type="signal peptide" evidence="1">
    <location>
        <begin position="1"/>
        <end position="23"/>
    </location>
</feature>
<keyword evidence="3" id="KW-1185">Reference proteome</keyword>
<reference evidence="2 3" key="1">
    <citation type="journal article" date="2017" name="Gigascience">
        <title>Draft genome of the honey bee ectoparasitic mite, Tropilaelaps mercedesae, is shaped by the parasitic life history.</title>
        <authorList>
            <person name="Dong X."/>
            <person name="Armstrong S.D."/>
            <person name="Xia D."/>
            <person name="Makepeace B.L."/>
            <person name="Darby A.C."/>
            <person name="Kadowaki T."/>
        </authorList>
    </citation>
    <scope>NUCLEOTIDE SEQUENCE [LARGE SCALE GENOMIC DNA]</scope>
    <source>
        <strain evidence="2">Wuxi-XJTLU</strain>
    </source>
</reference>
<comment type="caution">
    <text evidence="2">The sequence shown here is derived from an EMBL/GenBank/DDBJ whole genome shotgun (WGS) entry which is preliminary data.</text>
</comment>
<evidence type="ECO:0000313" key="3">
    <source>
        <dbReference type="Proteomes" id="UP000192247"/>
    </source>
</evidence>
<evidence type="ECO:0000313" key="2">
    <source>
        <dbReference type="EMBL" id="OQR66344.1"/>
    </source>
</evidence>
<sequence length="75" mass="7816">MRSPVMLPFKLLFAAILVHQACFSEEMEAHLGGAVGPKVDVSVQGGNPFQKALGSNIASLFNPMGAVNAAFSALN</sequence>